<name>A0ABC8J471_ERUVS</name>
<protein>
    <submittedName>
        <fullName evidence="1">Uncharacterized protein</fullName>
    </submittedName>
</protein>
<dbReference type="AlphaFoldDB" id="A0ABC8J471"/>
<evidence type="ECO:0000313" key="2">
    <source>
        <dbReference type="Proteomes" id="UP001642260"/>
    </source>
</evidence>
<comment type="caution">
    <text evidence="1">The sequence shown here is derived from an EMBL/GenBank/DDBJ whole genome shotgun (WGS) entry which is preliminary data.</text>
</comment>
<organism evidence="1 2">
    <name type="scientific">Eruca vesicaria subsp. sativa</name>
    <name type="common">Garden rocket</name>
    <name type="synonym">Eruca sativa</name>
    <dbReference type="NCBI Taxonomy" id="29727"/>
    <lineage>
        <taxon>Eukaryota</taxon>
        <taxon>Viridiplantae</taxon>
        <taxon>Streptophyta</taxon>
        <taxon>Embryophyta</taxon>
        <taxon>Tracheophyta</taxon>
        <taxon>Spermatophyta</taxon>
        <taxon>Magnoliopsida</taxon>
        <taxon>eudicotyledons</taxon>
        <taxon>Gunneridae</taxon>
        <taxon>Pentapetalae</taxon>
        <taxon>rosids</taxon>
        <taxon>malvids</taxon>
        <taxon>Brassicales</taxon>
        <taxon>Brassicaceae</taxon>
        <taxon>Brassiceae</taxon>
        <taxon>Eruca</taxon>
    </lineage>
</organism>
<gene>
    <name evidence="1" type="ORF">ERUC_LOCUS6030</name>
</gene>
<reference evidence="1 2" key="1">
    <citation type="submission" date="2022-03" db="EMBL/GenBank/DDBJ databases">
        <authorList>
            <person name="Macdonald S."/>
            <person name="Ahmed S."/>
            <person name="Newling K."/>
        </authorList>
    </citation>
    <scope>NUCLEOTIDE SEQUENCE [LARGE SCALE GENOMIC DNA]</scope>
</reference>
<sequence length="73" mass="8425">MSLNNIKSVSPNSKDSFGKKLMDRIRPTQPRFLHSTLRPPLPRCLKCLLKLHRRFASALSNVVRREANPREPC</sequence>
<dbReference type="EMBL" id="CAKOAT010073821">
    <property type="protein sequence ID" value="CAH8311723.1"/>
    <property type="molecule type" value="Genomic_DNA"/>
</dbReference>
<evidence type="ECO:0000313" key="1">
    <source>
        <dbReference type="EMBL" id="CAH8311723.1"/>
    </source>
</evidence>
<dbReference type="Proteomes" id="UP001642260">
    <property type="component" value="Unassembled WGS sequence"/>
</dbReference>
<accession>A0ABC8J471</accession>
<proteinExistence type="predicted"/>
<keyword evidence="2" id="KW-1185">Reference proteome</keyword>